<dbReference type="Proteomes" id="UP000009047">
    <property type="component" value="Chromosome"/>
</dbReference>
<reference evidence="3 4" key="1">
    <citation type="journal article" date="2010" name="Stand. Genomic Sci.">
        <title>Complete genome sequence of Desulfarculus baarsii type strain (2st14).</title>
        <authorList>
            <person name="Sun H."/>
            <person name="Spring S."/>
            <person name="Lapidus A."/>
            <person name="Davenport K."/>
            <person name="Del Rio T.G."/>
            <person name="Tice H."/>
            <person name="Nolan M."/>
            <person name="Copeland A."/>
            <person name="Cheng J.F."/>
            <person name="Lucas S."/>
            <person name="Tapia R."/>
            <person name="Goodwin L."/>
            <person name="Pitluck S."/>
            <person name="Ivanova N."/>
            <person name="Pagani I."/>
            <person name="Mavromatis K."/>
            <person name="Ovchinnikova G."/>
            <person name="Pati A."/>
            <person name="Chen A."/>
            <person name="Palaniappan K."/>
            <person name="Hauser L."/>
            <person name="Chang Y.J."/>
            <person name="Jeffries C.D."/>
            <person name="Detter J.C."/>
            <person name="Han C."/>
            <person name="Rohde M."/>
            <person name="Brambilla E."/>
            <person name="Goker M."/>
            <person name="Woyke T."/>
            <person name="Bristow J."/>
            <person name="Eisen J.A."/>
            <person name="Markowitz V."/>
            <person name="Hugenholtz P."/>
            <person name="Kyrpides N.C."/>
            <person name="Klenk H.P."/>
            <person name="Land M."/>
        </authorList>
    </citation>
    <scope>NUCLEOTIDE SEQUENCE [LARGE SCALE GENOMIC DNA]</scope>
    <source>
        <strain evidence="4">ATCC 33931 / DSM 2075 / LMG 7858 / VKM B-1802 / 2st14</strain>
    </source>
</reference>
<dbReference type="InterPro" id="IPR009875">
    <property type="entry name" value="PilZ_domain"/>
</dbReference>
<organism evidence="3 4">
    <name type="scientific">Desulfarculus baarsii (strain ATCC 33931 / DSM 2075 / LMG 7858 / VKM B-1802 / 2st14)</name>
    <dbReference type="NCBI Taxonomy" id="644282"/>
    <lineage>
        <taxon>Bacteria</taxon>
        <taxon>Pseudomonadati</taxon>
        <taxon>Thermodesulfobacteriota</taxon>
        <taxon>Desulfarculia</taxon>
        <taxon>Desulfarculales</taxon>
        <taxon>Desulfarculaceae</taxon>
        <taxon>Desulfarculus</taxon>
    </lineage>
</organism>
<dbReference type="EMBL" id="CP002085">
    <property type="protein sequence ID" value="ADK83884.1"/>
    <property type="molecule type" value="Genomic_DNA"/>
</dbReference>
<name>E1QE98_DESB2</name>
<dbReference type="Gene3D" id="2.40.10.220">
    <property type="entry name" value="predicted glycosyltransferase like domains"/>
    <property type="match status" value="1"/>
</dbReference>
<evidence type="ECO:0000256" key="1">
    <source>
        <dbReference type="SAM" id="MobiDB-lite"/>
    </source>
</evidence>
<dbReference type="GO" id="GO:0035438">
    <property type="term" value="F:cyclic-di-GMP binding"/>
    <property type="evidence" value="ECO:0007669"/>
    <property type="project" value="InterPro"/>
</dbReference>
<dbReference type="HOGENOM" id="CLU_1060612_0_0_7"/>
<proteinExistence type="predicted"/>
<dbReference type="OrthoDB" id="5504768at2"/>
<evidence type="ECO:0000313" key="4">
    <source>
        <dbReference type="Proteomes" id="UP000009047"/>
    </source>
</evidence>
<feature type="domain" description="PilZ" evidence="2">
    <location>
        <begin position="142"/>
        <end position="246"/>
    </location>
</feature>
<evidence type="ECO:0000313" key="3">
    <source>
        <dbReference type="EMBL" id="ADK83884.1"/>
    </source>
</evidence>
<dbReference type="Pfam" id="PF07238">
    <property type="entry name" value="PilZ"/>
    <property type="match status" value="1"/>
</dbReference>
<accession>E1QE98</accession>
<dbReference type="AlphaFoldDB" id="E1QE98"/>
<protein>
    <submittedName>
        <fullName evidence="3">Type IV pilus assembly PilZ</fullName>
    </submittedName>
</protein>
<dbReference type="eggNOG" id="ENOG502ZEC4">
    <property type="taxonomic scope" value="Bacteria"/>
</dbReference>
<gene>
    <name evidence="3" type="ordered locus">Deba_0512</name>
</gene>
<dbReference type="STRING" id="644282.Deba_0512"/>
<sequence length="262" mass="29128">MIFTRKKAPAKPPAAKPKPRPEPTQEELLAEALRPGRQVCLAVAADLVSDRIDVRPSMVHDIVKGGLLILAQTNPPLAKRAEGQTVEITFLIPHPDRGAEYLRLGYKTKILRVIDGWKVDERLTDNIIVAPKPHRLERTTLRLHYRVEPTSEAPLRLLLAPDGPELVLLDISVGGARFNHHRNLALEHDQVIELLMEAENLSLGLRARVVRTSRDGATSPRAPTTTAVQFVETTPEAKTCLGRLVNEIARRQRARDAGLLDE</sequence>
<keyword evidence="4" id="KW-1185">Reference proteome</keyword>
<feature type="region of interest" description="Disordered" evidence="1">
    <location>
        <begin position="1"/>
        <end position="24"/>
    </location>
</feature>
<evidence type="ECO:0000259" key="2">
    <source>
        <dbReference type="Pfam" id="PF07238"/>
    </source>
</evidence>
<dbReference type="KEGG" id="dbr:Deba_0512"/>
<dbReference type="RefSeq" id="WP_013257339.1">
    <property type="nucleotide sequence ID" value="NC_014365.1"/>
</dbReference>